<dbReference type="EMBL" id="MU853409">
    <property type="protein sequence ID" value="KAK4134247.1"/>
    <property type="molecule type" value="Genomic_DNA"/>
</dbReference>
<dbReference type="PIRSF" id="PIRSF036949">
    <property type="entry name" value="RPA32"/>
    <property type="match status" value="1"/>
</dbReference>
<comment type="subcellular location">
    <subcellularLocation>
        <location evidence="1">Nucleus</location>
    </subcellularLocation>
</comment>
<evidence type="ECO:0000256" key="4">
    <source>
        <dbReference type="ARBA" id="ARBA00023242"/>
    </source>
</evidence>
<dbReference type="GO" id="GO:0003697">
    <property type="term" value="F:single-stranded DNA binding"/>
    <property type="evidence" value="ECO:0007669"/>
    <property type="project" value="TreeGrafter"/>
</dbReference>
<evidence type="ECO:0000256" key="3">
    <source>
        <dbReference type="ARBA" id="ARBA00023125"/>
    </source>
</evidence>
<feature type="region of interest" description="Disordered" evidence="5">
    <location>
        <begin position="1"/>
        <end position="21"/>
    </location>
</feature>
<keyword evidence="2" id="KW-0235">DNA replication</keyword>
<proteinExistence type="predicted"/>
<evidence type="ECO:0000259" key="6">
    <source>
        <dbReference type="Pfam" id="PF01336"/>
    </source>
</evidence>
<comment type="caution">
    <text evidence="8">The sequence shown here is derived from an EMBL/GenBank/DDBJ whole genome shotgun (WGS) entry which is preliminary data.</text>
</comment>
<dbReference type="Proteomes" id="UP001304895">
    <property type="component" value="Unassembled WGS sequence"/>
</dbReference>
<dbReference type="InterPro" id="IPR014646">
    <property type="entry name" value="Rfa2/RPA32"/>
</dbReference>
<evidence type="ECO:0000259" key="7">
    <source>
        <dbReference type="Pfam" id="PF08784"/>
    </source>
</evidence>
<dbReference type="InterPro" id="IPR040260">
    <property type="entry name" value="RFA2-like"/>
</dbReference>
<protein>
    <submittedName>
        <fullName evidence="8">Replication protein A, subunit RPA32</fullName>
    </submittedName>
</protein>
<dbReference type="InterPro" id="IPR012340">
    <property type="entry name" value="NA-bd_OB-fold"/>
</dbReference>
<keyword evidence="3" id="KW-0238">DNA-binding</keyword>
<reference evidence="8" key="2">
    <citation type="submission" date="2023-05" db="EMBL/GenBank/DDBJ databases">
        <authorList>
            <consortium name="Lawrence Berkeley National Laboratory"/>
            <person name="Steindorff A."/>
            <person name="Hensen N."/>
            <person name="Bonometti L."/>
            <person name="Westerberg I."/>
            <person name="Brannstrom I.O."/>
            <person name="Guillou S."/>
            <person name="Cros-Aarteil S."/>
            <person name="Calhoun S."/>
            <person name="Haridas S."/>
            <person name="Kuo A."/>
            <person name="Mondo S."/>
            <person name="Pangilinan J."/>
            <person name="Riley R."/>
            <person name="Labutti K."/>
            <person name="Andreopoulos B."/>
            <person name="Lipzen A."/>
            <person name="Chen C."/>
            <person name="Yanf M."/>
            <person name="Daum C."/>
            <person name="Ng V."/>
            <person name="Clum A."/>
            <person name="Ohm R."/>
            <person name="Martin F."/>
            <person name="Silar P."/>
            <person name="Natvig D."/>
            <person name="Lalanne C."/>
            <person name="Gautier V."/>
            <person name="Ament-Velasquez S.L."/>
            <person name="Kruys A."/>
            <person name="Hutchinson M.I."/>
            <person name="Powell A.J."/>
            <person name="Barry K."/>
            <person name="Miller A.N."/>
            <person name="Grigoriev I.V."/>
            <person name="Debuchy R."/>
            <person name="Gladieux P."/>
            <person name="Thoren M.H."/>
            <person name="Johannesson H."/>
        </authorList>
    </citation>
    <scope>NUCLEOTIDE SEQUENCE</scope>
    <source>
        <strain evidence="8">CBS 123565</strain>
    </source>
</reference>
<dbReference type="InterPro" id="IPR036390">
    <property type="entry name" value="WH_DNA-bd_sf"/>
</dbReference>
<keyword evidence="4" id="KW-0539">Nucleus</keyword>
<evidence type="ECO:0000313" key="9">
    <source>
        <dbReference type="Proteomes" id="UP001304895"/>
    </source>
</evidence>
<evidence type="ECO:0000313" key="8">
    <source>
        <dbReference type="EMBL" id="KAK4134247.1"/>
    </source>
</evidence>
<dbReference type="GO" id="GO:0000781">
    <property type="term" value="C:chromosome, telomeric region"/>
    <property type="evidence" value="ECO:0007669"/>
    <property type="project" value="TreeGrafter"/>
</dbReference>
<feature type="compositionally biased region" description="Low complexity" evidence="5">
    <location>
        <begin position="1"/>
        <end position="12"/>
    </location>
</feature>
<dbReference type="GO" id="GO:0005662">
    <property type="term" value="C:DNA replication factor A complex"/>
    <property type="evidence" value="ECO:0007669"/>
    <property type="project" value="TreeGrafter"/>
</dbReference>
<dbReference type="PANTHER" id="PTHR13989:SF16">
    <property type="entry name" value="REPLICATION PROTEIN A2"/>
    <property type="match status" value="1"/>
</dbReference>
<dbReference type="CDD" id="cd04478">
    <property type="entry name" value="RPA2_DBD_D"/>
    <property type="match status" value="1"/>
</dbReference>
<evidence type="ECO:0000256" key="1">
    <source>
        <dbReference type="ARBA" id="ARBA00004123"/>
    </source>
</evidence>
<dbReference type="GO" id="GO:0000724">
    <property type="term" value="P:double-strand break repair via homologous recombination"/>
    <property type="evidence" value="ECO:0007669"/>
    <property type="project" value="TreeGrafter"/>
</dbReference>
<accession>A0AAN6UJP1</accession>
<dbReference type="GO" id="GO:0035861">
    <property type="term" value="C:site of double-strand break"/>
    <property type="evidence" value="ECO:0007669"/>
    <property type="project" value="TreeGrafter"/>
</dbReference>
<dbReference type="Pfam" id="PF08784">
    <property type="entry name" value="RPA_C"/>
    <property type="match status" value="1"/>
</dbReference>
<dbReference type="GO" id="GO:0006260">
    <property type="term" value="P:DNA replication"/>
    <property type="evidence" value="ECO:0007669"/>
    <property type="project" value="UniProtKB-KW"/>
</dbReference>
<dbReference type="InterPro" id="IPR014892">
    <property type="entry name" value="RPA_C"/>
</dbReference>
<evidence type="ECO:0000256" key="5">
    <source>
        <dbReference type="SAM" id="MobiDB-lite"/>
    </source>
</evidence>
<dbReference type="Pfam" id="PF01336">
    <property type="entry name" value="tRNA_anti-codon"/>
    <property type="match status" value="1"/>
</dbReference>
<sequence>MGGASSQQGSQSEGKKKYQDDSLRPVTIKQLIECKESYPNSDMMLDGATLTQITFVGQVRSVNPQTTNTTYRLDDGTGVIDVKWWIDADKIDDDNDAANRQLTLDTYVRVWGRLMTFNGKKHVGAHCVRVVADFNEVNYHLLEATYVHLSLTRAAQPKQDDGDGMFVDGGYGAGAGAGAGGSGYSHEVSMRRARCSNKAQKVFDFLANFPNAGTDGVHANLVASSTGLSRVDVEAAGAELLEHGLTYVTLDDETWAVLEV</sequence>
<keyword evidence="9" id="KW-1185">Reference proteome</keyword>
<dbReference type="Gene3D" id="2.40.50.140">
    <property type="entry name" value="Nucleic acid-binding proteins"/>
    <property type="match status" value="1"/>
</dbReference>
<dbReference type="SUPFAM" id="SSF50249">
    <property type="entry name" value="Nucleic acid-binding proteins"/>
    <property type="match status" value="1"/>
</dbReference>
<name>A0AAN6UJP1_9PEZI</name>
<dbReference type="AlphaFoldDB" id="A0AAN6UJP1"/>
<feature type="domain" description="Replication protein A C-terminal" evidence="7">
    <location>
        <begin position="148"/>
        <end position="253"/>
    </location>
</feature>
<dbReference type="PANTHER" id="PTHR13989">
    <property type="entry name" value="REPLICATION PROTEIN A-RELATED"/>
    <property type="match status" value="1"/>
</dbReference>
<dbReference type="InterPro" id="IPR004365">
    <property type="entry name" value="NA-bd_OB_tRNA"/>
</dbReference>
<reference evidence="8" key="1">
    <citation type="journal article" date="2023" name="Mol. Phylogenet. Evol.">
        <title>Genome-scale phylogeny and comparative genomics of the fungal order Sordariales.</title>
        <authorList>
            <person name="Hensen N."/>
            <person name="Bonometti L."/>
            <person name="Westerberg I."/>
            <person name="Brannstrom I.O."/>
            <person name="Guillou S."/>
            <person name="Cros-Aarteil S."/>
            <person name="Calhoun S."/>
            <person name="Haridas S."/>
            <person name="Kuo A."/>
            <person name="Mondo S."/>
            <person name="Pangilinan J."/>
            <person name="Riley R."/>
            <person name="LaButti K."/>
            <person name="Andreopoulos B."/>
            <person name="Lipzen A."/>
            <person name="Chen C."/>
            <person name="Yan M."/>
            <person name="Daum C."/>
            <person name="Ng V."/>
            <person name="Clum A."/>
            <person name="Steindorff A."/>
            <person name="Ohm R.A."/>
            <person name="Martin F."/>
            <person name="Silar P."/>
            <person name="Natvig D.O."/>
            <person name="Lalanne C."/>
            <person name="Gautier V."/>
            <person name="Ament-Velasquez S.L."/>
            <person name="Kruys A."/>
            <person name="Hutchinson M.I."/>
            <person name="Powell A.J."/>
            <person name="Barry K."/>
            <person name="Miller A.N."/>
            <person name="Grigoriev I.V."/>
            <person name="Debuchy R."/>
            <person name="Gladieux P."/>
            <person name="Hiltunen Thoren M."/>
            <person name="Johannesson H."/>
        </authorList>
    </citation>
    <scope>NUCLEOTIDE SEQUENCE</scope>
    <source>
        <strain evidence="8">CBS 123565</strain>
    </source>
</reference>
<dbReference type="SUPFAM" id="SSF46785">
    <property type="entry name" value="Winged helix' DNA-binding domain"/>
    <property type="match status" value="1"/>
</dbReference>
<gene>
    <name evidence="8" type="ORF">BT67DRAFT_449812</name>
</gene>
<evidence type="ECO:0000256" key="2">
    <source>
        <dbReference type="ARBA" id="ARBA00022705"/>
    </source>
</evidence>
<feature type="domain" description="OB" evidence="6">
    <location>
        <begin position="53"/>
        <end position="123"/>
    </location>
</feature>
<dbReference type="GO" id="GO:0006289">
    <property type="term" value="P:nucleotide-excision repair"/>
    <property type="evidence" value="ECO:0007669"/>
    <property type="project" value="TreeGrafter"/>
</dbReference>
<organism evidence="8 9">
    <name type="scientific">Trichocladium antarcticum</name>
    <dbReference type="NCBI Taxonomy" id="1450529"/>
    <lineage>
        <taxon>Eukaryota</taxon>
        <taxon>Fungi</taxon>
        <taxon>Dikarya</taxon>
        <taxon>Ascomycota</taxon>
        <taxon>Pezizomycotina</taxon>
        <taxon>Sordariomycetes</taxon>
        <taxon>Sordariomycetidae</taxon>
        <taxon>Sordariales</taxon>
        <taxon>Chaetomiaceae</taxon>
        <taxon>Trichocladium</taxon>
    </lineage>
</organism>